<sequence length="418" mass="45839">MYCLNALRRLVSLCCLAACVAASDETCEAPMTLSSFAHALNKKFIAKVGEGRAREFRPELLPARVADSSLELHLVEPSSERFFTYVSDNGWNNQLLNLLCGLDMARSLNRTLIVPPFSWPRRRGPAKPCHAPPPTRRQGERLPAGRRGEAGGGARRRGSCGEDEHGGVLGSLGALGVAAEHISGEGQPHRKRKVHRWSREGWVGRWGASSAPLLAVSCCLFWTWRLPDEVAFELYSHFEYHPALAAPLGDEYAAMHVRRGDKVSVDVAYRDSFPRMGPDYFLRPAAHQMRNTCPCTLRAFGGNPPRAVSTVIEARELPRDARRATVFVATDELDRAWFAPLREQGGSALRRPRGFGLRFADDLDRAPLLEALSSFPQAAVWADVLAILEQVVCAGAPSGFVGSLPSSRSSGPTQLAYD</sequence>
<dbReference type="RefSeq" id="XP_005763767.1">
    <property type="nucleotide sequence ID" value="XM_005763710.1"/>
</dbReference>
<dbReference type="PaxDb" id="2903-EOD11338"/>
<keyword evidence="4" id="KW-1185">Reference proteome</keyword>
<proteinExistence type="predicted"/>
<dbReference type="Proteomes" id="UP000013827">
    <property type="component" value="Unassembled WGS sequence"/>
</dbReference>
<evidence type="ECO:0000256" key="1">
    <source>
        <dbReference type="SAM" id="MobiDB-lite"/>
    </source>
</evidence>
<feature type="region of interest" description="Disordered" evidence="1">
    <location>
        <begin position="122"/>
        <end position="163"/>
    </location>
</feature>
<evidence type="ECO:0000256" key="2">
    <source>
        <dbReference type="SAM" id="SignalP"/>
    </source>
</evidence>
<dbReference type="KEGG" id="ehx:EMIHUDRAFT_452435"/>
<dbReference type="Gene3D" id="3.40.50.11350">
    <property type="match status" value="1"/>
</dbReference>
<reference evidence="4" key="1">
    <citation type="journal article" date="2013" name="Nature">
        <title>Pan genome of the phytoplankton Emiliania underpins its global distribution.</title>
        <authorList>
            <person name="Read B.A."/>
            <person name="Kegel J."/>
            <person name="Klute M.J."/>
            <person name="Kuo A."/>
            <person name="Lefebvre S.C."/>
            <person name="Maumus F."/>
            <person name="Mayer C."/>
            <person name="Miller J."/>
            <person name="Monier A."/>
            <person name="Salamov A."/>
            <person name="Young J."/>
            <person name="Aguilar M."/>
            <person name="Claverie J.M."/>
            <person name="Frickenhaus S."/>
            <person name="Gonzalez K."/>
            <person name="Herman E.K."/>
            <person name="Lin Y.C."/>
            <person name="Napier J."/>
            <person name="Ogata H."/>
            <person name="Sarno A.F."/>
            <person name="Shmutz J."/>
            <person name="Schroeder D."/>
            <person name="de Vargas C."/>
            <person name="Verret F."/>
            <person name="von Dassow P."/>
            <person name="Valentin K."/>
            <person name="Van de Peer Y."/>
            <person name="Wheeler G."/>
            <person name="Dacks J.B."/>
            <person name="Delwiche C.F."/>
            <person name="Dyhrman S.T."/>
            <person name="Glockner G."/>
            <person name="John U."/>
            <person name="Richards T."/>
            <person name="Worden A.Z."/>
            <person name="Zhang X."/>
            <person name="Grigoriev I.V."/>
            <person name="Allen A.E."/>
            <person name="Bidle K."/>
            <person name="Borodovsky M."/>
            <person name="Bowler C."/>
            <person name="Brownlee C."/>
            <person name="Cock J.M."/>
            <person name="Elias M."/>
            <person name="Gladyshev V.N."/>
            <person name="Groth M."/>
            <person name="Guda C."/>
            <person name="Hadaegh A."/>
            <person name="Iglesias-Rodriguez M.D."/>
            <person name="Jenkins J."/>
            <person name="Jones B.M."/>
            <person name="Lawson T."/>
            <person name="Leese F."/>
            <person name="Lindquist E."/>
            <person name="Lobanov A."/>
            <person name="Lomsadze A."/>
            <person name="Malik S.B."/>
            <person name="Marsh M.E."/>
            <person name="Mackinder L."/>
            <person name="Mock T."/>
            <person name="Mueller-Roeber B."/>
            <person name="Pagarete A."/>
            <person name="Parker M."/>
            <person name="Probert I."/>
            <person name="Quesneville H."/>
            <person name="Raines C."/>
            <person name="Rensing S.A."/>
            <person name="Riano-Pachon D.M."/>
            <person name="Richier S."/>
            <person name="Rokitta S."/>
            <person name="Shiraiwa Y."/>
            <person name="Soanes D.M."/>
            <person name="van der Giezen M."/>
            <person name="Wahlund T.M."/>
            <person name="Williams B."/>
            <person name="Wilson W."/>
            <person name="Wolfe G."/>
            <person name="Wurch L.L."/>
        </authorList>
    </citation>
    <scope>NUCLEOTIDE SEQUENCE</scope>
</reference>
<dbReference type="EnsemblProtists" id="EOD11338">
    <property type="protein sequence ID" value="EOD11338"/>
    <property type="gene ID" value="EMIHUDRAFT_452435"/>
</dbReference>
<feature type="signal peptide" evidence="2">
    <location>
        <begin position="1"/>
        <end position="22"/>
    </location>
</feature>
<dbReference type="PANTHER" id="PTHR36050">
    <property type="entry name" value="O-FUCOSYLTRANSFERASE 30"/>
    <property type="match status" value="1"/>
</dbReference>
<accession>A0A0D3IJA3</accession>
<organism evidence="3 4">
    <name type="scientific">Emiliania huxleyi (strain CCMP1516)</name>
    <dbReference type="NCBI Taxonomy" id="280463"/>
    <lineage>
        <taxon>Eukaryota</taxon>
        <taxon>Haptista</taxon>
        <taxon>Haptophyta</taxon>
        <taxon>Prymnesiophyceae</taxon>
        <taxon>Isochrysidales</taxon>
        <taxon>Noelaerhabdaceae</taxon>
        <taxon>Emiliania</taxon>
    </lineage>
</organism>
<reference evidence="3" key="2">
    <citation type="submission" date="2024-10" db="UniProtKB">
        <authorList>
            <consortium name="EnsemblProtists"/>
        </authorList>
    </citation>
    <scope>IDENTIFICATION</scope>
</reference>
<dbReference type="HOGENOM" id="CLU_704811_0_0_1"/>
<name>A0A0D3IJA3_EMIH1</name>
<evidence type="ECO:0000313" key="3">
    <source>
        <dbReference type="EnsemblProtists" id="EOD11338"/>
    </source>
</evidence>
<protein>
    <recommendedName>
        <fullName evidence="5">O-fucosyltransferase family protein</fullName>
    </recommendedName>
</protein>
<dbReference type="GeneID" id="17257449"/>
<keyword evidence="2" id="KW-0732">Signal</keyword>
<feature type="chain" id="PRO_5044203270" description="O-fucosyltransferase family protein" evidence="2">
    <location>
        <begin position="23"/>
        <end position="418"/>
    </location>
</feature>
<dbReference type="PANTHER" id="PTHR36050:SF1">
    <property type="entry name" value="O-FUCOSYLTRANSFERASE 30"/>
    <property type="match status" value="1"/>
</dbReference>
<evidence type="ECO:0000313" key="4">
    <source>
        <dbReference type="Proteomes" id="UP000013827"/>
    </source>
</evidence>
<evidence type="ECO:0008006" key="5">
    <source>
        <dbReference type="Google" id="ProtNLM"/>
    </source>
</evidence>
<dbReference type="AlphaFoldDB" id="A0A0D3IJA3"/>